<dbReference type="InterPro" id="IPR054127">
    <property type="entry name" value="Pcf11_C"/>
</dbReference>
<dbReference type="GO" id="GO:0000993">
    <property type="term" value="F:RNA polymerase II complex binding"/>
    <property type="evidence" value="ECO:0007669"/>
    <property type="project" value="InterPro"/>
</dbReference>
<dbReference type="GO" id="GO:0005737">
    <property type="term" value="C:cytoplasm"/>
    <property type="evidence" value="ECO:0007669"/>
    <property type="project" value="TreeGrafter"/>
</dbReference>
<feature type="region of interest" description="Disordered" evidence="1">
    <location>
        <begin position="146"/>
        <end position="174"/>
    </location>
</feature>
<dbReference type="GO" id="GO:0003729">
    <property type="term" value="F:mRNA binding"/>
    <property type="evidence" value="ECO:0007669"/>
    <property type="project" value="InterPro"/>
</dbReference>
<name>A0A1Y2I2E4_9FUNG</name>
<proteinExistence type="predicted"/>
<dbReference type="Pfam" id="PF21936">
    <property type="entry name" value="Pcf11_C"/>
    <property type="match status" value="1"/>
</dbReference>
<dbReference type="GO" id="GO:0005849">
    <property type="term" value="C:mRNA cleavage factor complex"/>
    <property type="evidence" value="ECO:0007669"/>
    <property type="project" value="TreeGrafter"/>
</dbReference>
<dbReference type="PANTHER" id="PTHR15921:SF3">
    <property type="entry name" value="PRE-MRNA CLEAVAGE COMPLEX 2 PROTEIN PCF11"/>
    <property type="match status" value="1"/>
</dbReference>
<feature type="domain" description="Pcf11 C-terminal" evidence="2">
    <location>
        <begin position="176"/>
        <end position="230"/>
    </location>
</feature>
<dbReference type="Proteomes" id="UP000193411">
    <property type="component" value="Unassembled WGS sequence"/>
</dbReference>
<dbReference type="STRING" id="765915.A0A1Y2I2E4"/>
<organism evidence="3 4">
    <name type="scientific">Catenaria anguillulae PL171</name>
    <dbReference type="NCBI Taxonomy" id="765915"/>
    <lineage>
        <taxon>Eukaryota</taxon>
        <taxon>Fungi</taxon>
        <taxon>Fungi incertae sedis</taxon>
        <taxon>Blastocladiomycota</taxon>
        <taxon>Blastocladiomycetes</taxon>
        <taxon>Blastocladiales</taxon>
        <taxon>Catenariaceae</taxon>
        <taxon>Catenaria</taxon>
    </lineage>
</organism>
<keyword evidence="4" id="KW-1185">Reference proteome</keyword>
<feature type="non-terminal residue" evidence="3">
    <location>
        <position position="283"/>
    </location>
</feature>
<reference evidence="3 4" key="1">
    <citation type="submission" date="2016-07" db="EMBL/GenBank/DDBJ databases">
        <title>Pervasive Adenine N6-methylation of Active Genes in Fungi.</title>
        <authorList>
            <consortium name="DOE Joint Genome Institute"/>
            <person name="Mondo S.J."/>
            <person name="Dannebaum R.O."/>
            <person name="Kuo R.C."/>
            <person name="Labutti K."/>
            <person name="Haridas S."/>
            <person name="Kuo A."/>
            <person name="Salamov A."/>
            <person name="Ahrendt S.R."/>
            <person name="Lipzen A."/>
            <person name="Sullivan W."/>
            <person name="Andreopoulos W.B."/>
            <person name="Clum A."/>
            <person name="Lindquist E."/>
            <person name="Daum C."/>
            <person name="Ramamoorthy G.K."/>
            <person name="Gryganskyi A."/>
            <person name="Culley D."/>
            <person name="Magnuson J.K."/>
            <person name="James T.Y."/>
            <person name="O'Malley M.A."/>
            <person name="Stajich J.E."/>
            <person name="Spatafora J.W."/>
            <person name="Visel A."/>
            <person name="Grigoriev I.V."/>
        </authorList>
    </citation>
    <scope>NUCLEOTIDE SEQUENCE [LARGE SCALE GENOMIC DNA]</scope>
    <source>
        <strain evidence="3 4">PL171</strain>
    </source>
</reference>
<accession>A0A1Y2I2E4</accession>
<dbReference type="PANTHER" id="PTHR15921">
    <property type="entry name" value="PRE-MRNA CLEAVAGE COMPLEX II"/>
    <property type="match status" value="1"/>
</dbReference>
<dbReference type="OrthoDB" id="2129491at2759"/>
<dbReference type="InterPro" id="IPR045154">
    <property type="entry name" value="PCF11-like"/>
</dbReference>
<dbReference type="GO" id="GO:0006369">
    <property type="term" value="P:termination of RNA polymerase II transcription"/>
    <property type="evidence" value="ECO:0007669"/>
    <property type="project" value="InterPro"/>
</dbReference>
<evidence type="ECO:0000313" key="4">
    <source>
        <dbReference type="Proteomes" id="UP000193411"/>
    </source>
</evidence>
<evidence type="ECO:0000256" key="1">
    <source>
        <dbReference type="SAM" id="MobiDB-lite"/>
    </source>
</evidence>
<feature type="compositionally biased region" description="Basic residues" evidence="1">
    <location>
        <begin position="235"/>
        <end position="245"/>
    </location>
</feature>
<feature type="region of interest" description="Disordered" evidence="1">
    <location>
        <begin position="235"/>
        <end position="283"/>
    </location>
</feature>
<evidence type="ECO:0000259" key="2">
    <source>
        <dbReference type="Pfam" id="PF21936"/>
    </source>
</evidence>
<protein>
    <recommendedName>
        <fullName evidence="2">Pcf11 C-terminal domain-containing protein</fullName>
    </recommendedName>
</protein>
<gene>
    <name evidence="3" type="ORF">BCR44DRAFT_230145</name>
</gene>
<dbReference type="EMBL" id="MCFL01000003">
    <property type="protein sequence ID" value="ORZ40394.1"/>
    <property type="molecule type" value="Genomic_DNA"/>
</dbReference>
<evidence type="ECO:0000313" key="3">
    <source>
        <dbReference type="EMBL" id="ORZ40394.1"/>
    </source>
</evidence>
<comment type="caution">
    <text evidence="3">The sequence shown here is derived from an EMBL/GenBank/DDBJ whole genome shotgun (WGS) entry which is preliminary data.</text>
</comment>
<sequence length="283" mass="30547">MLPLSKCDSQGKRYPFSNPCTLLSLCPFSNDWVSNSTVHVSSHSLHPDALALIYPRHLSKCSQCGLRFSTVKSTTAGGDRTSKLDAHMDLHFRMNRKARDTAHSIQSRIWLSTRDAWVSNAHEDTSAAQAAPSFFTSGMAATTSGDDTSASMLGDMSDDGDSEMGAGDSPLASPAKRLVVPTGASGAREVLSCQVCMERFNTGYDVDADDWVIKDAAVLVEGEYYHTKCWRAEKRKRERQAKKRSASAAAVDEEDHAANGGHERAESGGSVTSGSAVKKLRLA</sequence>
<dbReference type="AlphaFoldDB" id="A0A1Y2I2E4"/>
<dbReference type="GO" id="GO:0031124">
    <property type="term" value="P:mRNA 3'-end processing"/>
    <property type="evidence" value="ECO:0007669"/>
    <property type="project" value="InterPro"/>
</dbReference>